<dbReference type="InterPro" id="IPR006148">
    <property type="entry name" value="Glc/Gal-6P_isomerase"/>
</dbReference>
<dbReference type="RefSeq" id="WP_127735722.1">
    <property type="nucleotide sequence ID" value="NZ_CAJCKN010000014.1"/>
</dbReference>
<evidence type="ECO:0000256" key="4">
    <source>
        <dbReference type="HAMAP-Rule" id="MF_01241"/>
    </source>
</evidence>
<dbReference type="PROSITE" id="PS01161">
    <property type="entry name" value="GLC_GALNAC_ISOMERASE"/>
    <property type="match status" value="1"/>
</dbReference>
<dbReference type="InterPro" id="IPR037171">
    <property type="entry name" value="NagB/RpiA_transferase-like"/>
</dbReference>
<dbReference type="Pfam" id="PF01182">
    <property type="entry name" value="Glucosamine_iso"/>
    <property type="match status" value="1"/>
</dbReference>
<dbReference type="HAMAP" id="MF_01241">
    <property type="entry name" value="GlcN6P_deamin"/>
    <property type="match status" value="1"/>
</dbReference>
<dbReference type="SUPFAM" id="SSF100950">
    <property type="entry name" value="NagB/RpiA/CoA transferase-like"/>
    <property type="match status" value="1"/>
</dbReference>
<gene>
    <name evidence="4 6" type="primary">nagB</name>
    <name evidence="6" type="ORF">EM808_03205</name>
</gene>
<feature type="active site" description="For ring-opening step" evidence="4">
    <location>
        <position position="136"/>
    </location>
</feature>
<accession>A0A3S2TWR9</accession>
<comment type="caution">
    <text evidence="4">Lacks conserved residue(s) required for the propagation of feature annotation.</text>
</comment>
<feature type="active site" description="For ring-opening step" evidence="4">
    <location>
        <position position="143"/>
    </location>
</feature>
<reference evidence="6 7" key="1">
    <citation type="submission" date="2019-01" db="EMBL/GenBank/DDBJ databases">
        <title>Bacillus sp. M5HDSG1-1, whole genome shotgun sequence.</title>
        <authorList>
            <person name="Tuo L."/>
        </authorList>
    </citation>
    <scope>NUCLEOTIDE SEQUENCE [LARGE SCALE GENOMIC DNA]</scope>
    <source>
        <strain evidence="6 7">M5HDSG1-1</strain>
    </source>
</reference>
<comment type="similarity">
    <text evidence="4">Belongs to the glucosamine/galactosamine-6-phosphate isomerase family. NagB subfamily.</text>
</comment>
<evidence type="ECO:0000259" key="5">
    <source>
        <dbReference type="Pfam" id="PF01182"/>
    </source>
</evidence>
<dbReference type="GO" id="GO:0042802">
    <property type="term" value="F:identical protein binding"/>
    <property type="evidence" value="ECO:0007669"/>
    <property type="project" value="TreeGrafter"/>
</dbReference>
<dbReference type="Proteomes" id="UP000288024">
    <property type="component" value="Unassembled WGS sequence"/>
</dbReference>
<dbReference type="InterPro" id="IPR018321">
    <property type="entry name" value="Glucosamine6P_isomerase_CS"/>
</dbReference>
<comment type="caution">
    <text evidence="6">The sequence shown here is derived from an EMBL/GenBank/DDBJ whole genome shotgun (WGS) entry which is preliminary data.</text>
</comment>
<proteinExistence type="inferred from homology"/>
<dbReference type="GO" id="GO:0006046">
    <property type="term" value="P:N-acetylglucosamine catabolic process"/>
    <property type="evidence" value="ECO:0007669"/>
    <property type="project" value="UniProtKB-UniRule"/>
</dbReference>
<dbReference type="InterPro" id="IPR004547">
    <property type="entry name" value="Glucosamine6P_isomerase"/>
</dbReference>
<evidence type="ECO:0000313" key="6">
    <source>
        <dbReference type="EMBL" id="RVT67500.1"/>
    </source>
</evidence>
<keyword evidence="7" id="KW-1185">Reference proteome</keyword>
<evidence type="ECO:0000313" key="7">
    <source>
        <dbReference type="Proteomes" id="UP000288024"/>
    </source>
</evidence>
<dbReference type="GO" id="GO:0006043">
    <property type="term" value="P:glucosamine catabolic process"/>
    <property type="evidence" value="ECO:0007669"/>
    <property type="project" value="TreeGrafter"/>
</dbReference>
<dbReference type="PANTHER" id="PTHR11280">
    <property type="entry name" value="GLUCOSAMINE-6-PHOSPHATE ISOMERASE"/>
    <property type="match status" value="1"/>
</dbReference>
<feature type="active site" description="Proton acceptor; for ring-opening step" evidence="4">
    <location>
        <position position="138"/>
    </location>
</feature>
<dbReference type="EMBL" id="RZTZ01000001">
    <property type="protein sequence ID" value="RVT67500.1"/>
    <property type="molecule type" value="Genomic_DNA"/>
</dbReference>
<feature type="active site" description="Proton acceptor; for enolization step" evidence="4">
    <location>
        <position position="67"/>
    </location>
</feature>
<comment type="catalytic activity">
    <reaction evidence="1 4">
        <text>alpha-D-glucosamine 6-phosphate + H2O = beta-D-fructose 6-phosphate + NH4(+)</text>
        <dbReference type="Rhea" id="RHEA:12172"/>
        <dbReference type="ChEBI" id="CHEBI:15377"/>
        <dbReference type="ChEBI" id="CHEBI:28938"/>
        <dbReference type="ChEBI" id="CHEBI:57634"/>
        <dbReference type="ChEBI" id="CHEBI:75989"/>
        <dbReference type="EC" id="3.5.99.6"/>
    </reaction>
</comment>
<keyword evidence="3 4" id="KW-0119">Carbohydrate metabolism</keyword>
<sequence length="250" mass="27905">MRWIEVDNYEQMSEQAAAVVINLVKEKPEAVIGLATGGTPAGTYKRLIDDYKQNTTSYENIKTVNLDEYVGLEKESDQSYTYYMDKHLFDHINLKRENIHLPKAETPPYEQDAKDYEQLIEDLGGVDLQVLGIGENGHIGFNEPGTPFSSKTGVVELDPSTREANARYFENKDDVPTHAISMGISTIMKSRKIILLASGAKKAPILYNLFKTDVTEDIPASILKEHPDVTIIADSEALALLKEKEGSVNR</sequence>
<dbReference type="GO" id="GO:0005975">
    <property type="term" value="P:carbohydrate metabolic process"/>
    <property type="evidence" value="ECO:0007669"/>
    <property type="project" value="InterPro"/>
</dbReference>
<evidence type="ECO:0000256" key="2">
    <source>
        <dbReference type="ARBA" id="ARBA00022801"/>
    </source>
</evidence>
<organism evidence="6 7">
    <name type="scientific">Niallia taxi</name>
    <dbReference type="NCBI Taxonomy" id="2499688"/>
    <lineage>
        <taxon>Bacteria</taxon>
        <taxon>Bacillati</taxon>
        <taxon>Bacillota</taxon>
        <taxon>Bacilli</taxon>
        <taxon>Bacillales</taxon>
        <taxon>Bacillaceae</taxon>
        <taxon>Niallia</taxon>
    </lineage>
</organism>
<dbReference type="AlphaFoldDB" id="A0A3S2TWR9"/>
<feature type="domain" description="Glucosamine/galactosamine-6-phosphate isomerase" evidence="5">
    <location>
        <begin position="10"/>
        <end position="226"/>
    </location>
</feature>
<dbReference type="FunFam" id="3.40.50.1360:FF:000003">
    <property type="entry name" value="Glucosamine-6-phosphate deaminase"/>
    <property type="match status" value="1"/>
</dbReference>
<name>A0A3S2TWR9_9BACI</name>
<evidence type="ECO:0000256" key="3">
    <source>
        <dbReference type="ARBA" id="ARBA00023277"/>
    </source>
</evidence>
<dbReference type="EC" id="3.5.99.6" evidence="4"/>
<dbReference type="GeneID" id="87615679"/>
<dbReference type="PANTHER" id="PTHR11280:SF5">
    <property type="entry name" value="GLUCOSAMINE-6-PHOSPHATE ISOMERASE"/>
    <property type="match status" value="1"/>
</dbReference>
<comment type="function">
    <text evidence="4">Catalyzes the reversible isomerization-deamination of glucosamine 6-phosphate (GlcN6P) to form fructose 6-phosphate (Fru6P) and ammonium ion.</text>
</comment>
<dbReference type="NCBIfam" id="TIGR00502">
    <property type="entry name" value="nagB"/>
    <property type="match status" value="1"/>
</dbReference>
<keyword evidence="2 4" id="KW-0378">Hydrolase</keyword>
<evidence type="ECO:0000256" key="1">
    <source>
        <dbReference type="ARBA" id="ARBA00000644"/>
    </source>
</evidence>
<dbReference type="GO" id="GO:0019262">
    <property type="term" value="P:N-acetylneuraminate catabolic process"/>
    <property type="evidence" value="ECO:0007669"/>
    <property type="project" value="UniProtKB-UniRule"/>
</dbReference>
<comment type="pathway">
    <text evidence="4">Amino-sugar metabolism; N-acetylneuraminate degradation; D-fructose 6-phosphate from N-acetylneuraminate: step 5/5.</text>
</comment>
<dbReference type="GO" id="GO:0005737">
    <property type="term" value="C:cytoplasm"/>
    <property type="evidence" value="ECO:0007669"/>
    <property type="project" value="TreeGrafter"/>
</dbReference>
<protein>
    <recommendedName>
        <fullName evidence="4">Glucosamine-6-phosphate deaminase</fullName>
        <ecNumber evidence="4">3.5.99.6</ecNumber>
    </recommendedName>
    <alternativeName>
        <fullName evidence="4">GlcN6P deaminase</fullName>
        <shortName evidence="4">GNPDA</shortName>
    </alternativeName>
    <alternativeName>
        <fullName evidence="4">Glucosamine-6-phosphate isomerase</fullName>
    </alternativeName>
</protein>
<dbReference type="UniPathway" id="UPA00629">
    <property type="reaction ID" value="UER00684"/>
</dbReference>
<dbReference type="GO" id="GO:0004342">
    <property type="term" value="F:glucosamine-6-phosphate deaminase activity"/>
    <property type="evidence" value="ECO:0007669"/>
    <property type="project" value="UniProtKB-UniRule"/>
</dbReference>
<dbReference type="CDD" id="cd01399">
    <property type="entry name" value="GlcN6P_deaminase"/>
    <property type="match status" value="1"/>
</dbReference>
<dbReference type="Gene3D" id="3.40.50.1360">
    <property type="match status" value="1"/>
</dbReference>